<feature type="region of interest" description="Disordered" evidence="1">
    <location>
        <begin position="1"/>
        <end position="54"/>
    </location>
</feature>
<gene>
    <name evidence="2" type="ORF">O181_015934</name>
</gene>
<evidence type="ECO:0000256" key="1">
    <source>
        <dbReference type="SAM" id="MobiDB-lite"/>
    </source>
</evidence>
<accession>A0A9Q3C0S3</accession>
<evidence type="ECO:0000313" key="3">
    <source>
        <dbReference type="Proteomes" id="UP000765509"/>
    </source>
</evidence>
<evidence type="ECO:0000313" key="2">
    <source>
        <dbReference type="EMBL" id="MBW0476219.1"/>
    </source>
</evidence>
<sequence>MYARDGLKRPYGNHRSLESHQTIQTPGGGGKHNKGESSHYPSYRRTTDPDREYSYSFRITRSRPNNLYSGLTPFSNQKISGQESSFFTIPGSFQEKTRKQGQEQNLLQPEEERVRPHDPTW</sequence>
<organism evidence="2 3">
    <name type="scientific">Austropuccinia psidii MF-1</name>
    <dbReference type="NCBI Taxonomy" id="1389203"/>
    <lineage>
        <taxon>Eukaryota</taxon>
        <taxon>Fungi</taxon>
        <taxon>Dikarya</taxon>
        <taxon>Basidiomycota</taxon>
        <taxon>Pucciniomycotina</taxon>
        <taxon>Pucciniomycetes</taxon>
        <taxon>Pucciniales</taxon>
        <taxon>Sphaerophragmiaceae</taxon>
        <taxon>Austropuccinia</taxon>
    </lineage>
</organism>
<name>A0A9Q3C0S3_9BASI</name>
<dbReference type="AlphaFoldDB" id="A0A9Q3C0S3"/>
<keyword evidence="3" id="KW-1185">Reference proteome</keyword>
<comment type="caution">
    <text evidence="2">The sequence shown here is derived from an EMBL/GenBank/DDBJ whole genome shotgun (WGS) entry which is preliminary data.</text>
</comment>
<dbReference type="Proteomes" id="UP000765509">
    <property type="component" value="Unassembled WGS sequence"/>
</dbReference>
<feature type="compositionally biased region" description="Basic and acidic residues" evidence="1">
    <location>
        <begin position="110"/>
        <end position="121"/>
    </location>
</feature>
<feature type="region of interest" description="Disordered" evidence="1">
    <location>
        <begin position="95"/>
        <end position="121"/>
    </location>
</feature>
<protein>
    <submittedName>
        <fullName evidence="2">Uncharacterized protein</fullName>
    </submittedName>
</protein>
<proteinExistence type="predicted"/>
<dbReference type="EMBL" id="AVOT02004387">
    <property type="protein sequence ID" value="MBW0476219.1"/>
    <property type="molecule type" value="Genomic_DNA"/>
</dbReference>
<reference evidence="2" key="1">
    <citation type="submission" date="2021-03" db="EMBL/GenBank/DDBJ databases">
        <title>Draft genome sequence of rust myrtle Austropuccinia psidii MF-1, a brazilian biotype.</title>
        <authorList>
            <person name="Quecine M.C."/>
            <person name="Pachon D.M.R."/>
            <person name="Bonatelli M.L."/>
            <person name="Correr F.H."/>
            <person name="Franceschini L.M."/>
            <person name="Leite T.F."/>
            <person name="Margarido G.R.A."/>
            <person name="Almeida C.A."/>
            <person name="Ferrarezi J.A."/>
            <person name="Labate C.A."/>
        </authorList>
    </citation>
    <scope>NUCLEOTIDE SEQUENCE</scope>
    <source>
        <strain evidence="2">MF-1</strain>
    </source>
</reference>